<keyword evidence="7" id="KW-1185">Reference proteome</keyword>
<evidence type="ECO:0000256" key="5">
    <source>
        <dbReference type="ARBA" id="ARBA00029594"/>
    </source>
</evidence>
<evidence type="ECO:0000256" key="4">
    <source>
        <dbReference type="ARBA" id="ARBA00022525"/>
    </source>
</evidence>
<comment type="function">
    <text evidence="1">Could be a virulence factor.</text>
</comment>
<dbReference type="Pfam" id="PF13091">
    <property type="entry name" value="PLDc_2"/>
    <property type="match status" value="2"/>
</dbReference>
<dbReference type="InterPro" id="IPR001736">
    <property type="entry name" value="PLipase_D/transphosphatidylase"/>
</dbReference>
<reference evidence="7" key="1">
    <citation type="submission" date="2016-05" db="EMBL/GenBank/DDBJ databases">
        <authorList>
            <person name="Li Y."/>
        </authorList>
    </citation>
    <scope>NUCLEOTIDE SEQUENCE [LARGE SCALE GENOMIC DNA]</scope>
    <source>
        <strain evidence="7">YIC4027</strain>
    </source>
</reference>
<organism evidence="6 7">
    <name type="scientific">Sinorhizobium alkalisoli</name>
    <dbReference type="NCBI Taxonomy" id="1752398"/>
    <lineage>
        <taxon>Bacteria</taxon>
        <taxon>Pseudomonadati</taxon>
        <taxon>Pseudomonadota</taxon>
        <taxon>Alphaproteobacteria</taxon>
        <taxon>Hyphomicrobiales</taxon>
        <taxon>Rhizobiaceae</taxon>
        <taxon>Sinorhizobium/Ensifer group</taxon>
        <taxon>Sinorhizobium</taxon>
    </lineage>
</organism>
<name>A0A1E3V6N8_9HYPH</name>
<dbReference type="SMART" id="SM00155">
    <property type="entry name" value="PLDc"/>
    <property type="match status" value="2"/>
</dbReference>
<proteinExistence type="predicted"/>
<dbReference type="PANTHER" id="PTHR21248">
    <property type="entry name" value="CARDIOLIPIN SYNTHASE"/>
    <property type="match status" value="1"/>
</dbReference>
<dbReference type="PROSITE" id="PS50035">
    <property type="entry name" value="PLD"/>
    <property type="match status" value="2"/>
</dbReference>
<dbReference type="GO" id="GO:0005576">
    <property type="term" value="C:extracellular region"/>
    <property type="evidence" value="ECO:0007669"/>
    <property type="project" value="UniProtKB-SubCell"/>
</dbReference>
<dbReference type="Gene3D" id="3.30.870.10">
    <property type="entry name" value="Endonuclease Chain A"/>
    <property type="match status" value="2"/>
</dbReference>
<evidence type="ECO:0000256" key="2">
    <source>
        <dbReference type="ARBA" id="ARBA00004613"/>
    </source>
</evidence>
<evidence type="ECO:0000256" key="3">
    <source>
        <dbReference type="ARBA" id="ARBA00018392"/>
    </source>
</evidence>
<dbReference type="PANTHER" id="PTHR21248:SF12">
    <property type="entry name" value="CARDIOLIPIN SYNTHASE C"/>
    <property type="match status" value="1"/>
</dbReference>
<dbReference type="RefSeq" id="WP_069460707.1">
    <property type="nucleotide sequence ID" value="NZ_CP034909.1"/>
</dbReference>
<evidence type="ECO:0000313" key="6">
    <source>
        <dbReference type="EMBL" id="ODR89312.1"/>
    </source>
</evidence>
<comment type="subcellular location">
    <subcellularLocation>
        <location evidence="2">Secreted</location>
    </subcellularLocation>
</comment>
<sequence length="519" mass="57759">MLSWIALFLTVLFALLAAATVYVYGVFGRRPHALPSFALPIAGEETEIDRGVASLMSDGLPQSAIALVSDNIEAFVVRAHSARRAGRSLDLQYYYWKDDLTGLLLTREIIEAADRGVRVRLLLDDINAGIHDRLCISLDAHPNVEVRLFNPSRARVDRFRRGFEMAVRAFSATRRMHNKLWLADGRLAISGGRNIGDAYFDAAELSNFRDLDVWMTGAVVDQVTEMFDQYWNSSSVLPIAALRTPRKAYLPALRETLEALARTAGARFYLEKVDNAEAGPGLYCGSRTLHRCEGVRVAFDPPEKALMQKRQNWLLRELFPLIKAAERDLRIISPYFIPGAEGTRELTALAAKGVKVAVLTNSLAATDVAAVHGGYMKYRIGVLRGGADIYELKASGDFLDHHRMSLFGARNASLHTKAFLVDGLTGYVGSMNFDPRSASLNTEMGVIFSDRALAAELETIFDEETSPERSYRLLLEGGRPVWRDRTNGVARLLRHEPEASLFRRLIAGAIRYLPLESQL</sequence>
<gene>
    <name evidence="6" type="ORF">A8M32_23035</name>
</gene>
<dbReference type="SUPFAM" id="SSF56024">
    <property type="entry name" value="Phospholipase D/nuclease"/>
    <property type="match status" value="2"/>
</dbReference>
<keyword evidence="4" id="KW-0964">Secreted</keyword>
<evidence type="ECO:0000256" key="1">
    <source>
        <dbReference type="ARBA" id="ARBA00003145"/>
    </source>
</evidence>
<dbReference type="InterPro" id="IPR025202">
    <property type="entry name" value="PLD-like_dom"/>
</dbReference>
<dbReference type="Proteomes" id="UP000094342">
    <property type="component" value="Unassembled WGS sequence"/>
</dbReference>
<evidence type="ECO:0000313" key="7">
    <source>
        <dbReference type="Proteomes" id="UP000094342"/>
    </source>
</evidence>
<dbReference type="OrthoDB" id="9814092at2"/>
<dbReference type="STRING" id="1752398.A8M32_23035"/>
<dbReference type="CDD" id="cd09113">
    <property type="entry name" value="PLDc_ymdC_like_2"/>
    <property type="match status" value="1"/>
</dbReference>
<dbReference type="GO" id="GO:0030572">
    <property type="term" value="F:phosphatidyltransferase activity"/>
    <property type="evidence" value="ECO:0007669"/>
    <property type="project" value="UniProtKB-ARBA"/>
</dbReference>
<accession>A0A1E3V6N8</accession>
<comment type="caution">
    <text evidence="6">The sequence shown here is derived from an EMBL/GenBank/DDBJ whole genome shotgun (WGS) entry which is preliminary data.</text>
</comment>
<dbReference type="EMBL" id="LYBW01000062">
    <property type="protein sequence ID" value="ODR89312.1"/>
    <property type="molecule type" value="Genomic_DNA"/>
</dbReference>
<dbReference type="AlphaFoldDB" id="A0A1E3V6N8"/>
<dbReference type="CDD" id="cd09111">
    <property type="entry name" value="PLDc_ymdC_like_1"/>
    <property type="match status" value="1"/>
</dbReference>
<protein>
    <recommendedName>
        <fullName evidence="3">Phospholipase D</fullName>
    </recommendedName>
    <alternativeName>
        <fullName evidence="5">Choline phosphatase</fullName>
    </alternativeName>
</protein>
<dbReference type="GO" id="GO:0032049">
    <property type="term" value="P:cardiolipin biosynthetic process"/>
    <property type="evidence" value="ECO:0007669"/>
    <property type="project" value="UniProtKB-ARBA"/>
</dbReference>